<feature type="compositionally biased region" description="Low complexity" evidence="1">
    <location>
        <begin position="100"/>
        <end position="114"/>
    </location>
</feature>
<reference evidence="2 3" key="1">
    <citation type="submission" date="2010-05" db="EMBL/GenBank/DDBJ databases">
        <title>The Genome Sequence of Thecamonas trahens ATCC 50062.</title>
        <authorList>
            <consortium name="The Broad Institute Genome Sequencing Platform"/>
            <person name="Russ C."/>
            <person name="Cuomo C."/>
            <person name="Shea T."/>
            <person name="Young S.K."/>
            <person name="Zeng Q."/>
            <person name="Koehrsen M."/>
            <person name="Haas B."/>
            <person name="Borodovsky M."/>
            <person name="Guigo R."/>
            <person name="Alvarado L."/>
            <person name="Berlin A."/>
            <person name="Bochicchio J."/>
            <person name="Borenstein D."/>
            <person name="Chapman S."/>
            <person name="Chen Z."/>
            <person name="Freedman E."/>
            <person name="Gellesch M."/>
            <person name="Goldberg J."/>
            <person name="Griggs A."/>
            <person name="Gujja S."/>
            <person name="Heilman E."/>
            <person name="Heiman D."/>
            <person name="Hepburn T."/>
            <person name="Howarth C."/>
            <person name="Jen D."/>
            <person name="Larson L."/>
            <person name="Mehta T."/>
            <person name="Park D."/>
            <person name="Pearson M."/>
            <person name="Roberts A."/>
            <person name="Saif S."/>
            <person name="Shenoy N."/>
            <person name="Sisk P."/>
            <person name="Stolte C."/>
            <person name="Sykes S."/>
            <person name="Thomson T."/>
            <person name="Walk T."/>
            <person name="White J."/>
            <person name="Yandava C."/>
            <person name="Burger G."/>
            <person name="Gray M.W."/>
            <person name="Holland P.W.H."/>
            <person name="King N."/>
            <person name="Lang F.B.F."/>
            <person name="Roger A.J."/>
            <person name="Ruiz-Trillo I."/>
            <person name="Lander E."/>
            <person name="Nusbaum C."/>
        </authorList>
    </citation>
    <scope>NUCLEOTIDE SEQUENCE [LARGE SCALE GENOMIC DNA]</scope>
    <source>
        <strain evidence="2 3">ATCC 50062</strain>
    </source>
</reference>
<dbReference type="GeneID" id="25565326"/>
<evidence type="ECO:0000313" key="3">
    <source>
        <dbReference type="Proteomes" id="UP000054408"/>
    </source>
</evidence>
<dbReference type="AlphaFoldDB" id="A0A0L0DCG7"/>
<gene>
    <name evidence="2" type="ORF">AMSG_06065</name>
</gene>
<feature type="region of interest" description="Disordered" evidence="1">
    <location>
        <begin position="59"/>
        <end position="116"/>
    </location>
</feature>
<feature type="region of interest" description="Disordered" evidence="1">
    <location>
        <begin position="1"/>
        <end position="46"/>
    </location>
</feature>
<feature type="region of interest" description="Disordered" evidence="1">
    <location>
        <begin position="257"/>
        <end position="278"/>
    </location>
</feature>
<dbReference type="RefSeq" id="XP_013757570.1">
    <property type="nucleotide sequence ID" value="XM_013902116.1"/>
</dbReference>
<dbReference type="EMBL" id="GL349457">
    <property type="protein sequence ID" value="KNC49786.1"/>
    <property type="molecule type" value="Genomic_DNA"/>
</dbReference>
<sequence>MLAAFPVRKHVSAAATSGPKGVSKAASCPAPAPHPPTECSGRVPSEALPETTTFFASHPGAATKCVASRPAPVRPASQAKSDRKRKRTRQTGASSSLLFGTPSASAGPSCGPSGQLHLVTRTDPHLPSATTAAATSSGSLVLGQGGSAGVVTSDEDAVLALPTEPVGSSQLSGLALDPSSGAAALAAAATAAAAQVASDVADDNARPSKRHKRLLAVSPETGAVSGLAVRRRVRRRKRIVVARPTFSTRSISSTIEAAQPCADDELPEDASPGLPTEANQAEACATATPPTQVVDEVTTPEPEADRPRLYRGSLSSPLDIAISTGSSGGAASMPSMRASQVPIGSAFASFARAAAKQATVLAPQPSVCIPPGPLRRKHGSP</sequence>
<accession>A0A0L0DCG7</accession>
<name>A0A0L0DCG7_THETB</name>
<dbReference type="Proteomes" id="UP000054408">
    <property type="component" value="Unassembled WGS sequence"/>
</dbReference>
<proteinExistence type="predicted"/>
<keyword evidence="3" id="KW-1185">Reference proteome</keyword>
<evidence type="ECO:0000313" key="2">
    <source>
        <dbReference type="EMBL" id="KNC49786.1"/>
    </source>
</evidence>
<evidence type="ECO:0000256" key="1">
    <source>
        <dbReference type="SAM" id="MobiDB-lite"/>
    </source>
</evidence>
<organism evidence="2 3">
    <name type="scientific">Thecamonas trahens ATCC 50062</name>
    <dbReference type="NCBI Taxonomy" id="461836"/>
    <lineage>
        <taxon>Eukaryota</taxon>
        <taxon>Apusozoa</taxon>
        <taxon>Apusomonadida</taxon>
        <taxon>Apusomonadidae</taxon>
        <taxon>Thecamonas</taxon>
    </lineage>
</organism>
<protein>
    <submittedName>
        <fullName evidence="2">Uncharacterized protein</fullName>
    </submittedName>
</protein>